<keyword evidence="3" id="KW-1185">Reference proteome</keyword>
<feature type="compositionally biased region" description="Polar residues" evidence="1">
    <location>
        <begin position="79"/>
        <end position="92"/>
    </location>
</feature>
<protein>
    <submittedName>
        <fullName evidence="2">Uncharacterized protein</fullName>
    </submittedName>
</protein>
<evidence type="ECO:0000313" key="2">
    <source>
        <dbReference type="EMBL" id="KIY53963.1"/>
    </source>
</evidence>
<feature type="compositionally biased region" description="Basic and acidic residues" evidence="1">
    <location>
        <begin position="269"/>
        <end position="284"/>
    </location>
</feature>
<dbReference type="Proteomes" id="UP000054144">
    <property type="component" value="Unassembled WGS sequence"/>
</dbReference>
<reference evidence="2 3" key="1">
    <citation type="journal article" date="2015" name="Fungal Genet. Biol.">
        <title>Evolution of novel wood decay mechanisms in Agaricales revealed by the genome sequences of Fistulina hepatica and Cylindrobasidium torrendii.</title>
        <authorList>
            <person name="Floudas D."/>
            <person name="Held B.W."/>
            <person name="Riley R."/>
            <person name="Nagy L.G."/>
            <person name="Koehler G."/>
            <person name="Ransdell A.S."/>
            <person name="Younus H."/>
            <person name="Chow J."/>
            <person name="Chiniquy J."/>
            <person name="Lipzen A."/>
            <person name="Tritt A."/>
            <person name="Sun H."/>
            <person name="Haridas S."/>
            <person name="LaButti K."/>
            <person name="Ohm R.A."/>
            <person name="Kues U."/>
            <person name="Blanchette R.A."/>
            <person name="Grigoriev I.V."/>
            <person name="Minto R.E."/>
            <person name="Hibbett D.S."/>
        </authorList>
    </citation>
    <scope>NUCLEOTIDE SEQUENCE [LARGE SCALE GENOMIC DNA]</scope>
    <source>
        <strain evidence="2 3">ATCC 64428</strain>
    </source>
</reference>
<organism evidence="2 3">
    <name type="scientific">Fistulina hepatica ATCC 64428</name>
    <dbReference type="NCBI Taxonomy" id="1128425"/>
    <lineage>
        <taxon>Eukaryota</taxon>
        <taxon>Fungi</taxon>
        <taxon>Dikarya</taxon>
        <taxon>Basidiomycota</taxon>
        <taxon>Agaricomycotina</taxon>
        <taxon>Agaricomycetes</taxon>
        <taxon>Agaricomycetidae</taxon>
        <taxon>Agaricales</taxon>
        <taxon>Fistulinaceae</taxon>
        <taxon>Fistulina</taxon>
    </lineage>
</organism>
<evidence type="ECO:0000313" key="3">
    <source>
        <dbReference type="Proteomes" id="UP000054144"/>
    </source>
</evidence>
<feature type="compositionally biased region" description="Basic residues" evidence="1">
    <location>
        <begin position="66"/>
        <end position="77"/>
    </location>
</feature>
<feature type="compositionally biased region" description="Low complexity" evidence="1">
    <location>
        <begin position="153"/>
        <end position="162"/>
    </location>
</feature>
<sequence length="329" mass="37601">MTEYDYSLEGQQAYQSNQRRVSNWAENIAGRHLKDPFTPATPAGTVWNLPDDRHLRDRRERERERSKKRSSSAHHIRSQSQTMPTRSYTSPTAPYGQPLQPPVSAPPYVSFNQNIPPVPPLPILLQKNYQHPQAAKPQSNYRGTYQTAYPQAAYAQPQQSQPLSTYPQNSRHIRSHSYHASSQPYRDPSAPPPMPTAQRPVIPMTHIPVATVPQRIEVVIPSTPRGHAPGRAGTPLSPTKRPPLLKRLLTQLTGGSRGSKSNRSQSQVRVDEPRMRNEDYRRSSGDVGYYRSSEIDHHPSRKDRESRGRDSTHERRYQRRHHRTRSTSI</sequence>
<proteinExistence type="predicted"/>
<feature type="compositionally biased region" description="Basic and acidic residues" evidence="1">
    <location>
        <begin position="50"/>
        <end position="65"/>
    </location>
</feature>
<feature type="region of interest" description="Disordered" evidence="1">
    <location>
        <begin position="222"/>
        <end position="329"/>
    </location>
</feature>
<evidence type="ECO:0000256" key="1">
    <source>
        <dbReference type="SAM" id="MobiDB-lite"/>
    </source>
</evidence>
<dbReference type="EMBL" id="KN881581">
    <property type="protein sequence ID" value="KIY53963.1"/>
    <property type="molecule type" value="Genomic_DNA"/>
</dbReference>
<feature type="compositionally biased region" description="Polar residues" evidence="1">
    <location>
        <begin position="258"/>
        <end position="268"/>
    </location>
</feature>
<gene>
    <name evidence="2" type="ORF">FISHEDRAFT_68336</name>
</gene>
<feature type="compositionally biased region" description="Basic and acidic residues" evidence="1">
    <location>
        <begin position="293"/>
        <end position="315"/>
    </location>
</feature>
<feature type="region of interest" description="Disordered" evidence="1">
    <location>
        <begin position="33"/>
        <end position="111"/>
    </location>
</feature>
<dbReference type="AlphaFoldDB" id="A0A0D7AT24"/>
<name>A0A0D7AT24_9AGAR</name>
<feature type="region of interest" description="Disordered" evidence="1">
    <location>
        <begin position="153"/>
        <end position="199"/>
    </location>
</feature>
<accession>A0A0D7AT24</accession>
<feature type="compositionally biased region" description="Basic residues" evidence="1">
    <location>
        <begin position="316"/>
        <end position="329"/>
    </location>
</feature>